<evidence type="ECO:0000256" key="4">
    <source>
        <dbReference type="SAM" id="SignalP"/>
    </source>
</evidence>
<organism evidence="6 7">
    <name type="scientific">Luteibacter pinisoli</name>
    <dbReference type="NCBI Taxonomy" id="2589080"/>
    <lineage>
        <taxon>Bacteria</taxon>
        <taxon>Pseudomonadati</taxon>
        <taxon>Pseudomonadota</taxon>
        <taxon>Gammaproteobacteria</taxon>
        <taxon>Lysobacterales</taxon>
        <taxon>Rhodanobacteraceae</taxon>
        <taxon>Luteibacter</taxon>
    </lineage>
</organism>
<keyword evidence="2 3" id="KW-0408">Iron</keyword>
<protein>
    <submittedName>
        <fullName evidence="6">Cytochrome C</fullName>
    </submittedName>
</protein>
<dbReference type="KEGG" id="lpy:FIV34_03410"/>
<evidence type="ECO:0000313" key="6">
    <source>
        <dbReference type="EMBL" id="QDE38313.1"/>
    </source>
</evidence>
<dbReference type="AlphaFoldDB" id="A0A4Y5Z1M3"/>
<dbReference type="OrthoDB" id="5391020at2"/>
<evidence type="ECO:0000256" key="3">
    <source>
        <dbReference type="PROSITE-ProRule" id="PRU00433"/>
    </source>
</evidence>
<keyword evidence="4" id="KW-0732">Signal</keyword>
<evidence type="ECO:0000313" key="7">
    <source>
        <dbReference type="Proteomes" id="UP000316093"/>
    </source>
</evidence>
<dbReference type="InterPro" id="IPR009056">
    <property type="entry name" value="Cyt_c-like_dom"/>
</dbReference>
<feature type="chain" id="PRO_5021499046" evidence="4">
    <location>
        <begin position="36"/>
        <end position="449"/>
    </location>
</feature>
<dbReference type="RefSeq" id="WP_139979687.1">
    <property type="nucleotide sequence ID" value="NZ_CP041046.1"/>
</dbReference>
<dbReference type="EMBL" id="CP041046">
    <property type="protein sequence ID" value="QDE38313.1"/>
    <property type="molecule type" value="Genomic_DNA"/>
</dbReference>
<reference evidence="6 7" key="1">
    <citation type="submission" date="2019-06" db="EMBL/GenBank/DDBJ databases">
        <title>A complete genome sequence for Luteibacter pinisoli MAH-14.</title>
        <authorList>
            <person name="Baltrus D.A."/>
        </authorList>
    </citation>
    <scope>NUCLEOTIDE SEQUENCE [LARGE SCALE GENOMIC DNA]</scope>
    <source>
        <strain evidence="6 7">MAH-14</strain>
    </source>
</reference>
<gene>
    <name evidence="6" type="ORF">FIV34_03410</name>
</gene>
<dbReference type="GO" id="GO:0046872">
    <property type="term" value="F:metal ion binding"/>
    <property type="evidence" value="ECO:0007669"/>
    <property type="project" value="UniProtKB-KW"/>
</dbReference>
<dbReference type="Proteomes" id="UP000316093">
    <property type="component" value="Chromosome"/>
</dbReference>
<feature type="signal peptide" evidence="4">
    <location>
        <begin position="1"/>
        <end position="35"/>
    </location>
</feature>
<evidence type="ECO:0000259" key="5">
    <source>
        <dbReference type="PROSITE" id="PS51007"/>
    </source>
</evidence>
<sequence>MLPLPFRRRPRTPGHAGMWAVLALLLSLASQSAQAIPAYARQTGSACADCHAGAYGPALTPYGMRFKLNGYTDTDGQGTKIPVAAQLTETHSNPKTGPSDTSLTEGDLYLAGRVSDNVGGYIKVEADHTGHNTYNTRLSNVDLRYVAKELKIAGKDTTIGVSVNNSPGFQDPIAALPNASFLAPGGTTATLLNPAAPNSPTNRVIGATVYALYDKVWYAEAGSYRSLAPGTQDELGYNRNGDPGKLSNTGYFRFAYMKDMRTQFFSAGVVALTTKRQLPRAATRDDIDDFGYDLTYQYLGNREHIVQASYVNIYERRDYGQPLPNPAVPGTFESDNGSARDQVTSLAYTFRQTYGLQLSRLKSTGSQSAARYPPFGNPDSTINLITVFWAPFGKDDSWITKGNLKLGATWFRVSRFNGRSSNVFGAPPGAASTDASDLNAFSLSASIAF</sequence>
<feature type="domain" description="Cytochrome c" evidence="5">
    <location>
        <begin position="30"/>
        <end position="126"/>
    </location>
</feature>
<proteinExistence type="predicted"/>
<keyword evidence="1 3" id="KW-0479">Metal-binding</keyword>
<name>A0A4Y5Z1M3_9GAMM</name>
<evidence type="ECO:0000256" key="1">
    <source>
        <dbReference type="ARBA" id="ARBA00022723"/>
    </source>
</evidence>
<accession>A0A4Y5Z1M3</accession>
<dbReference type="GO" id="GO:0020037">
    <property type="term" value="F:heme binding"/>
    <property type="evidence" value="ECO:0007669"/>
    <property type="project" value="InterPro"/>
</dbReference>
<keyword evidence="3" id="KW-0349">Heme</keyword>
<dbReference type="PROSITE" id="PS51007">
    <property type="entry name" value="CYTC"/>
    <property type="match status" value="1"/>
</dbReference>
<keyword evidence="7" id="KW-1185">Reference proteome</keyword>
<dbReference type="GO" id="GO:0009055">
    <property type="term" value="F:electron transfer activity"/>
    <property type="evidence" value="ECO:0007669"/>
    <property type="project" value="InterPro"/>
</dbReference>
<evidence type="ECO:0000256" key="2">
    <source>
        <dbReference type="ARBA" id="ARBA00023004"/>
    </source>
</evidence>